<dbReference type="EMBL" id="MCGR01000026">
    <property type="protein sequence ID" value="ORY79742.1"/>
    <property type="molecule type" value="Genomic_DNA"/>
</dbReference>
<sequence length="594" mass="63641">MYRWSSSSSVPQVSKSPAPSSPAPGAAPPTEPLPQQGTRPHDILINRCHEVKRITKSLASYFDGLAQAHHSHSQVLAKLSAPSVIQTPLPESSLFIPAASTTSTAAGVGTPGAGGGGWAELLVQTKETNKNVAESHAELAKIVSKDVVVPLKKLRGEMKAHIGNLDKEVSKLAEIVLKERDISLTHLTALTNSLSPSTSPSTSPAPPSSHGPVAPTATSDPVLLRSAVETQLKVQIAKENDLLAAVKVWTEKTQTKEQAIWAEVNRCWTVWEQANSNMLLGNQQRSMILSAGVDCVGPDTEWNHFLTLNHVIPASTPARSIDNLDYPGHEDPMTVPLKEGMLERQKRIMKSWTTGYYLLTPQGHLHTYPTSSAPLPSPSSSLYLPHCTLGPMPTPEASTKGRQLEAMFTIEDQSGTKHVLRAKSWEELGGWWEGLVKFTKPAPIPDISTLDTDAQAAAGIDSQNGGEDQDEDEREAEAQRAAAREAAQREMTSEEREAQQERERQEVEDGGDIGASAKGKSPTGPPPALPPRAVPPPPSTPPSLPPRTPHTPEEADIGFPLESPKSPPILTDSPDAPPADARGSGVDMSRVPSL</sequence>
<dbReference type="Proteomes" id="UP000193467">
    <property type="component" value="Unassembled WGS sequence"/>
</dbReference>
<dbReference type="Pfam" id="PF20399">
    <property type="entry name" value="PH_20"/>
    <property type="match status" value="1"/>
</dbReference>
<feature type="region of interest" description="Disordered" evidence="2">
    <location>
        <begin position="192"/>
        <end position="218"/>
    </location>
</feature>
<dbReference type="PANTHER" id="PTHR31941:SF1">
    <property type="entry name" value="CYTOSKELETAL SIGNALING PROTEIN SLM1"/>
    <property type="match status" value="1"/>
</dbReference>
<dbReference type="SUPFAM" id="SSF50729">
    <property type="entry name" value="PH domain-like"/>
    <property type="match status" value="1"/>
</dbReference>
<protein>
    <recommendedName>
        <fullName evidence="3">PH domain-containing protein</fullName>
    </recommendedName>
</protein>
<organism evidence="4 5">
    <name type="scientific">Leucosporidium creatinivorum</name>
    <dbReference type="NCBI Taxonomy" id="106004"/>
    <lineage>
        <taxon>Eukaryota</taxon>
        <taxon>Fungi</taxon>
        <taxon>Dikarya</taxon>
        <taxon>Basidiomycota</taxon>
        <taxon>Pucciniomycotina</taxon>
        <taxon>Microbotryomycetes</taxon>
        <taxon>Leucosporidiales</taxon>
        <taxon>Leucosporidium</taxon>
    </lineage>
</organism>
<dbReference type="InterPro" id="IPR046869">
    <property type="entry name" value="SLM1/RGC1-like_PH"/>
</dbReference>
<evidence type="ECO:0000256" key="1">
    <source>
        <dbReference type="ARBA" id="ARBA00022553"/>
    </source>
</evidence>
<dbReference type="Gene3D" id="1.20.1270.60">
    <property type="entry name" value="Arfaptin homology (AH) domain/BAR domain"/>
    <property type="match status" value="1"/>
</dbReference>
<dbReference type="InterPro" id="IPR046868">
    <property type="entry name" value="BAR_4"/>
</dbReference>
<dbReference type="PROSITE" id="PS50003">
    <property type="entry name" value="PH_DOMAIN"/>
    <property type="match status" value="1"/>
</dbReference>
<evidence type="ECO:0000259" key="3">
    <source>
        <dbReference type="PROSITE" id="PS50003"/>
    </source>
</evidence>
<evidence type="ECO:0000313" key="5">
    <source>
        <dbReference type="Proteomes" id="UP000193467"/>
    </source>
</evidence>
<accession>A0A1Y2F762</accession>
<feature type="compositionally biased region" description="Pro residues" evidence="2">
    <location>
        <begin position="523"/>
        <end position="549"/>
    </location>
</feature>
<proteinExistence type="predicted"/>
<evidence type="ECO:0000313" key="4">
    <source>
        <dbReference type="EMBL" id="ORY79742.1"/>
    </source>
</evidence>
<dbReference type="InterPro" id="IPR011993">
    <property type="entry name" value="PH-like_dom_sf"/>
</dbReference>
<dbReference type="OrthoDB" id="5598057at2759"/>
<comment type="caution">
    <text evidence="4">The sequence shown here is derived from an EMBL/GenBank/DDBJ whole genome shotgun (WGS) entry which is preliminary data.</text>
</comment>
<feature type="region of interest" description="Disordered" evidence="2">
    <location>
        <begin position="460"/>
        <end position="594"/>
    </location>
</feature>
<dbReference type="InParanoid" id="A0A1Y2F762"/>
<feature type="compositionally biased region" description="Low complexity" evidence="2">
    <location>
        <begin position="1"/>
        <end position="18"/>
    </location>
</feature>
<keyword evidence="1" id="KW-0597">Phosphoprotein</keyword>
<gene>
    <name evidence="4" type="ORF">BCR35DRAFT_325252</name>
</gene>
<dbReference type="SMART" id="SM00233">
    <property type="entry name" value="PH"/>
    <property type="match status" value="1"/>
</dbReference>
<dbReference type="InterPro" id="IPR001849">
    <property type="entry name" value="PH_domain"/>
</dbReference>
<keyword evidence="5" id="KW-1185">Reference proteome</keyword>
<feature type="compositionally biased region" description="Low complexity" evidence="2">
    <location>
        <begin position="192"/>
        <end position="202"/>
    </location>
</feature>
<feature type="compositionally biased region" description="Basic and acidic residues" evidence="2">
    <location>
        <begin position="476"/>
        <end position="507"/>
    </location>
</feature>
<evidence type="ECO:0000256" key="2">
    <source>
        <dbReference type="SAM" id="MobiDB-lite"/>
    </source>
</evidence>
<name>A0A1Y2F762_9BASI</name>
<dbReference type="AlphaFoldDB" id="A0A1Y2F762"/>
<dbReference type="PANTHER" id="PTHR31941">
    <property type="entry name" value="CYTOSKELETAL SIGNALING PROTEIN SLM1"/>
    <property type="match status" value="1"/>
</dbReference>
<reference evidence="4 5" key="1">
    <citation type="submission" date="2016-07" db="EMBL/GenBank/DDBJ databases">
        <title>Pervasive Adenine N6-methylation of Active Genes in Fungi.</title>
        <authorList>
            <consortium name="DOE Joint Genome Institute"/>
            <person name="Mondo S.J."/>
            <person name="Dannebaum R.O."/>
            <person name="Kuo R.C."/>
            <person name="Labutti K."/>
            <person name="Haridas S."/>
            <person name="Kuo A."/>
            <person name="Salamov A."/>
            <person name="Ahrendt S.R."/>
            <person name="Lipzen A."/>
            <person name="Sullivan W."/>
            <person name="Andreopoulos W.B."/>
            <person name="Clum A."/>
            <person name="Lindquist E."/>
            <person name="Daum C."/>
            <person name="Ramamoorthy G.K."/>
            <person name="Gryganskyi A."/>
            <person name="Culley D."/>
            <person name="Magnuson J.K."/>
            <person name="James T.Y."/>
            <person name="O'Malley M.A."/>
            <person name="Stajich J.E."/>
            <person name="Spatafora J.W."/>
            <person name="Visel A."/>
            <person name="Grigoriev I.V."/>
        </authorList>
    </citation>
    <scope>NUCLEOTIDE SEQUENCE [LARGE SCALE GENOMIC DNA]</scope>
    <source>
        <strain evidence="4 5">62-1032</strain>
    </source>
</reference>
<dbReference type="Pfam" id="PF20400">
    <property type="entry name" value="BAR_4"/>
    <property type="match status" value="1"/>
</dbReference>
<dbReference type="Gene3D" id="2.30.29.30">
    <property type="entry name" value="Pleckstrin-homology domain (PH domain)/Phosphotyrosine-binding domain (PTB)"/>
    <property type="match status" value="1"/>
</dbReference>
<dbReference type="InterPro" id="IPR027267">
    <property type="entry name" value="AH/BAR_dom_sf"/>
</dbReference>
<feature type="region of interest" description="Disordered" evidence="2">
    <location>
        <begin position="1"/>
        <end position="40"/>
    </location>
</feature>
<feature type="compositionally biased region" description="Pro residues" evidence="2">
    <location>
        <begin position="19"/>
        <end position="32"/>
    </location>
</feature>
<feature type="domain" description="PH" evidence="3">
    <location>
        <begin position="335"/>
        <end position="440"/>
    </location>
</feature>